<dbReference type="EMBL" id="CP015105">
    <property type="protein sequence ID" value="ASJ11406.1"/>
    <property type="molecule type" value="Genomic_DNA"/>
</dbReference>
<dbReference type="KEGG" id="ttd:A3L14_00235"/>
<organism evidence="2 3">
    <name type="scientific">Thermococcus thioreducens</name>
    <dbReference type="NCBI Taxonomy" id="277988"/>
    <lineage>
        <taxon>Archaea</taxon>
        <taxon>Methanobacteriati</taxon>
        <taxon>Methanobacteriota</taxon>
        <taxon>Thermococci</taxon>
        <taxon>Thermococcales</taxon>
        <taxon>Thermococcaceae</taxon>
        <taxon>Thermococcus</taxon>
    </lineage>
</organism>
<dbReference type="AlphaFoldDB" id="A0A2Z2N0Q1"/>
<dbReference type="SUPFAM" id="SSF55486">
    <property type="entry name" value="Metalloproteases ('zincins'), catalytic domain"/>
    <property type="match status" value="1"/>
</dbReference>
<accession>A0A2Z2N0Q1</accession>
<evidence type="ECO:0000313" key="2">
    <source>
        <dbReference type="EMBL" id="ASJ11406.1"/>
    </source>
</evidence>
<proteinExistence type="predicted"/>
<dbReference type="Pfam" id="PF01433">
    <property type="entry name" value="Peptidase_M1"/>
    <property type="match status" value="1"/>
</dbReference>
<dbReference type="InterPro" id="IPR014782">
    <property type="entry name" value="Peptidase_M1_dom"/>
</dbReference>
<evidence type="ECO:0000313" key="3">
    <source>
        <dbReference type="Proteomes" id="UP000250136"/>
    </source>
</evidence>
<feature type="domain" description="Peptidase M1 membrane alanine aminopeptidase" evidence="1">
    <location>
        <begin position="274"/>
        <end position="429"/>
    </location>
</feature>
<dbReference type="Gene3D" id="1.10.390.10">
    <property type="entry name" value="Neutral Protease Domain 2"/>
    <property type="match status" value="1"/>
</dbReference>
<sequence>MTFENMTEFFWKTYSAVPYSQHGNISVNYTDGTFRGRYEFVLTNFTSGTLYLALLVTQKDPITLNITIEGVPLELSRMDVYRWVDEDGVGIEIYAVNVSTSLSELHGVATYEFRYLENEDYLREMWKQDVLIGTDFSWWEFASRNATITVIPTFPENTVFVLSKWGIVRSGMKVVYNASLKPYEGFTLYIPDMEWKGFQWNGVNFTVYFTKNIYNEEGFDLVKREFTFAMGLYSNLTGILPVERFDAVFFPGLRRMMYKRFGRKPFGIDLGHVILVECPVDMEDSAVNYASIIFHEIAHEWAGYYAPFGYFSEPLATFMQMEAYGRWNPGGYLSWLNQNEYTALKYGDDMPFYEVVRDPMKYPRSTLTLYWKGAFMLRSLRFIVGNETFNRALHDVLEECHGSSCNYTAFIRTVENVSGEDLGWFFDEWFNSTLFPDYNITNLSLSQVGDGYNLTFTIVDASNFTMPVPVRIYLDDGSYVEGTVWVNGTATVSFELPFKPVRIVIDPDEVMANVNREFEVAGIEVDVN</sequence>
<protein>
    <recommendedName>
        <fullName evidence="1">Peptidase M1 membrane alanine aminopeptidase domain-containing protein</fullName>
    </recommendedName>
</protein>
<evidence type="ECO:0000259" key="1">
    <source>
        <dbReference type="Pfam" id="PF01433"/>
    </source>
</evidence>
<reference evidence="2 3" key="1">
    <citation type="submission" date="2016-04" db="EMBL/GenBank/DDBJ databases">
        <title>Complete genome sequence of Thermococcus thioreducens type strain OGL-20P.</title>
        <authorList>
            <person name="Oger P.M."/>
        </authorList>
    </citation>
    <scope>NUCLEOTIDE SEQUENCE [LARGE SCALE GENOMIC DNA]</scope>
    <source>
        <strain evidence="2 3">OGL-20P</strain>
    </source>
</reference>
<gene>
    <name evidence="2" type="ORF">A3L14_00235</name>
</gene>
<keyword evidence="3" id="KW-1185">Reference proteome</keyword>
<dbReference type="InterPro" id="IPR027268">
    <property type="entry name" value="Peptidase_M4/M1_CTD_sf"/>
</dbReference>
<dbReference type="GO" id="GO:0008270">
    <property type="term" value="F:zinc ion binding"/>
    <property type="evidence" value="ECO:0007669"/>
    <property type="project" value="InterPro"/>
</dbReference>
<dbReference type="GO" id="GO:0008237">
    <property type="term" value="F:metallopeptidase activity"/>
    <property type="evidence" value="ECO:0007669"/>
    <property type="project" value="InterPro"/>
</dbReference>
<dbReference type="Proteomes" id="UP000250136">
    <property type="component" value="Chromosome"/>
</dbReference>
<name>A0A2Z2N0Q1_9EURY</name>